<accession>A0AA40G6Y5</accession>
<gene>
    <name evidence="1" type="ORF">K0M31_016003</name>
</gene>
<organism evidence="1 2">
    <name type="scientific">Melipona bicolor</name>
    <dbReference type="NCBI Taxonomy" id="60889"/>
    <lineage>
        <taxon>Eukaryota</taxon>
        <taxon>Metazoa</taxon>
        <taxon>Ecdysozoa</taxon>
        <taxon>Arthropoda</taxon>
        <taxon>Hexapoda</taxon>
        <taxon>Insecta</taxon>
        <taxon>Pterygota</taxon>
        <taxon>Neoptera</taxon>
        <taxon>Endopterygota</taxon>
        <taxon>Hymenoptera</taxon>
        <taxon>Apocrita</taxon>
        <taxon>Aculeata</taxon>
        <taxon>Apoidea</taxon>
        <taxon>Anthophila</taxon>
        <taxon>Apidae</taxon>
        <taxon>Melipona</taxon>
    </lineage>
</organism>
<proteinExistence type="predicted"/>
<dbReference type="AlphaFoldDB" id="A0AA40G6Y5"/>
<comment type="caution">
    <text evidence="1">The sequence shown here is derived from an EMBL/GenBank/DDBJ whole genome shotgun (WGS) entry which is preliminary data.</text>
</comment>
<evidence type="ECO:0000313" key="1">
    <source>
        <dbReference type="EMBL" id="KAK1131853.1"/>
    </source>
</evidence>
<reference evidence="1" key="1">
    <citation type="submission" date="2021-10" db="EMBL/GenBank/DDBJ databases">
        <title>Melipona bicolor Genome sequencing and assembly.</title>
        <authorList>
            <person name="Araujo N.S."/>
            <person name="Arias M.C."/>
        </authorList>
    </citation>
    <scope>NUCLEOTIDE SEQUENCE</scope>
    <source>
        <strain evidence="1">USP_2M_L1-L4_2017</strain>
        <tissue evidence="1">Whole body</tissue>
    </source>
</reference>
<evidence type="ECO:0000313" key="2">
    <source>
        <dbReference type="Proteomes" id="UP001177670"/>
    </source>
</evidence>
<dbReference type="Proteomes" id="UP001177670">
    <property type="component" value="Unassembled WGS sequence"/>
</dbReference>
<sequence>MAGTSNGGPTSGSILGDADAAIEEDAEDTYKADKAVAEQFDAARNINNFIEVIYRLLQNVERREKERTAEFRDELCNIRVERRNTLRKKMHSLQLAVKAELENLKENGREKKKCEKNINV</sequence>
<protein>
    <submittedName>
        <fullName evidence="1">Uncharacterized protein</fullName>
    </submittedName>
</protein>
<keyword evidence="2" id="KW-1185">Reference proteome</keyword>
<name>A0AA40G6Y5_9HYME</name>
<dbReference type="EMBL" id="JAHYIQ010000005">
    <property type="protein sequence ID" value="KAK1131853.1"/>
    <property type="molecule type" value="Genomic_DNA"/>
</dbReference>